<evidence type="ECO:0000313" key="2">
    <source>
        <dbReference type="Proteomes" id="UP001056120"/>
    </source>
</evidence>
<keyword evidence="2" id="KW-1185">Reference proteome</keyword>
<proteinExistence type="predicted"/>
<organism evidence="1 2">
    <name type="scientific">Smallanthus sonchifolius</name>
    <dbReference type="NCBI Taxonomy" id="185202"/>
    <lineage>
        <taxon>Eukaryota</taxon>
        <taxon>Viridiplantae</taxon>
        <taxon>Streptophyta</taxon>
        <taxon>Embryophyta</taxon>
        <taxon>Tracheophyta</taxon>
        <taxon>Spermatophyta</taxon>
        <taxon>Magnoliopsida</taxon>
        <taxon>eudicotyledons</taxon>
        <taxon>Gunneridae</taxon>
        <taxon>Pentapetalae</taxon>
        <taxon>asterids</taxon>
        <taxon>campanulids</taxon>
        <taxon>Asterales</taxon>
        <taxon>Asteraceae</taxon>
        <taxon>Asteroideae</taxon>
        <taxon>Heliantheae alliance</taxon>
        <taxon>Millerieae</taxon>
        <taxon>Smallanthus</taxon>
    </lineage>
</organism>
<name>A0ACB9A087_9ASTR</name>
<dbReference type="EMBL" id="CM042042">
    <property type="protein sequence ID" value="KAI3703303.1"/>
    <property type="molecule type" value="Genomic_DNA"/>
</dbReference>
<gene>
    <name evidence="1" type="ORF">L1987_73265</name>
</gene>
<dbReference type="Proteomes" id="UP001056120">
    <property type="component" value="Linkage Group LG25"/>
</dbReference>
<protein>
    <submittedName>
        <fullName evidence="1">Uncharacterized protein</fullName>
    </submittedName>
</protein>
<reference evidence="1 2" key="2">
    <citation type="journal article" date="2022" name="Mol. Ecol. Resour.">
        <title>The genomes of chicory, endive, great burdock and yacon provide insights into Asteraceae paleo-polyploidization history and plant inulin production.</title>
        <authorList>
            <person name="Fan W."/>
            <person name="Wang S."/>
            <person name="Wang H."/>
            <person name="Wang A."/>
            <person name="Jiang F."/>
            <person name="Liu H."/>
            <person name="Zhao H."/>
            <person name="Xu D."/>
            <person name="Zhang Y."/>
        </authorList>
    </citation>
    <scope>NUCLEOTIDE SEQUENCE [LARGE SCALE GENOMIC DNA]</scope>
    <source>
        <strain evidence="2">cv. Yunnan</strain>
        <tissue evidence="1">Leaves</tissue>
    </source>
</reference>
<evidence type="ECO:0000313" key="1">
    <source>
        <dbReference type="EMBL" id="KAI3703303.1"/>
    </source>
</evidence>
<accession>A0ACB9A087</accession>
<reference evidence="2" key="1">
    <citation type="journal article" date="2022" name="Mol. Ecol. Resour.">
        <title>The genomes of chicory, endive, great burdock and yacon provide insights into Asteraceae palaeo-polyploidization history and plant inulin production.</title>
        <authorList>
            <person name="Fan W."/>
            <person name="Wang S."/>
            <person name="Wang H."/>
            <person name="Wang A."/>
            <person name="Jiang F."/>
            <person name="Liu H."/>
            <person name="Zhao H."/>
            <person name="Xu D."/>
            <person name="Zhang Y."/>
        </authorList>
    </citation>
    <scope>NUCLEOTIDE SEQUENCE [LARGE SCALE GENOMIC DNA]</scope>
    <source>
        <strain evidence="2">cv. Yunnan</strain>
    </source>
</reference>
<comment type="caution">
    <text evidence="1">The sequence shown here is derived from an EMBL/GenBank/DDBJ whole genome shotgun (WGS) entry which is preliminary data.</text>
</comment>
<sequence length="97" mass="10720">MHTKHPFFLFLLVSTLIFFTFTTAFANNGLLPTEIDTEALGKPPYKGGSKPPHHGLPPRKKPPHGPPTEIETEAAHKPSHHGRKPPRGHPPQLDTKP</sequence>